<evidence type="ECO:0000313" key="2">
    <source>
        <dbReference type="Proteomes" id="UP000276215"/>
    </source>
</evidence>
<gene>
    <name evidence="1" type="ORF">L873DRAFT_647127</name>
</gene>
<protein>
    <submittedName>
        <fullName evidence="1">Uncharacterized protein</fullName>
    </submittedName>
</protein>
<dbReference type="Proteomes" id="UP000276215">
    <property type="component" value="Unassembled WGS sequence"/>
</dbReference>
<dbReference type="AlphaFoldDB" id="A0A3N4JTK4"/>
<keyword evidence="2" id="KW-1185">Reference proteome</keyword>
<reference evidence="1 2" key="1">
    <citation type="journal article" date="2018" name="Nat. Ecol. Evol.">
        <title>Pezizomycetes genomes reveal the molecular basis of ectomycorrhizal truffle lifestyle.</title>
        <authorList>
            <person name="Murat C."/>
            <person name="Payen T."/>
            <person name="Noel B."/>
            <person name="Kuo A."/>
            <person name="Morin E."/>
            <person name="Chen J."/>
            <person name="Kohler A."/>
            <person name="Krizsan K."/>
            <person name="Balestrini R."/>
            <person name="Da Silva C."/>
            <person name="Montanini B."/>
            <person name="Hainaut M."/>
            <person name="Levati E."/>
            <person name="Barry K.W."/>
            <person name="Belfiori B."/>
            <person name="Cichocki N."/>
            <person name="Clum A."/>
            <person name="Dockter R.B."/>
            <person name="Fauchery L."/>
            <person name="Guy J."/>
            <person name="Iotti M."/>
            <person name="Le Tacon F."/>
            <person name="Lindquist E.A."/>
            <person name="Lipzen A."/>
            <person name="Malagnac F."/>
            <person name="Mello A."/>
            <person name="Molinier V."/>
            <person name="Miyauchi S."/>
            <person name="Poulain J."/>
            <person name="Riccioni C."/>
            <person name="Rubini A."/>
            <person name="Sitrit Y."/>
            <person name="Splivallo R."/>
            <person name="Traeger S."/>
            <person name="Wang M."/>
            <person name="Zifcakova L."/>
            <person name="Wipf D."/>
            <person name="Zambonelli A."/>
            <person name="Paolocci F."/>
            <person name="Nowrousian M."/>
            <person name="Ottonello S."/>
            <person name="Baldrian P."/>
            <person name="Spatafora J.W."/>
            <person name="Henrissat B."/>
            <person name="Nagy L.G."/>
            <person name="Aury J.M."/>
            <person name="Wincker P."/>
            <person name="Grigoriev I.V."/>
            <person name="Bonfante P."/>
            <person name="Martin F.M."/>
        </authorList>
    </citation>
    <scope>NUCLEOTIDE SEQUENCE [LARGE SCALE GENOMIC DNA]</scope>
    <source>
        <strain evidence="1 2">120613-1</strain>
    </source>
</reference>
<organism evidence="1 2">
    <name type="scientific">Choiromyces venosus 120613-1</name>
    <dbReference type="NCBI Taxonomy" id="1336337"/>
    <lineage>
        <taxon>Eukaryota</taxon>
        <taxon>Fungi</taxon>
        <taxon>Dikarya</taxon>
        <taxon>Ascomycota</taxon>
        <taxon>Pezizomycotina</taxon>
        <taxon>Pezizomycetes</taxon>
        <taxon>Pezizales</taxon>
        <taxon>Tuberaceae</taxon>
        <taxon>Choiromyces</taxon>
    </lineage>
</organism>
<proteinExistence type="predicted"/>
<sequence>MAATVKEIGSLRKKTRRIAAREDTHEMTAAVKGMGDAVALVAEKIGSRAENLGKVHEMEHRLEKMEEYLRKDGEIRKEQADHVQEQQVKTNQLLEGILLRLGEK</sequence>
<name>A0A3N4JTK4_9PEZI</name>
<accession>A0A3N4JTK4</accession>
<dbReference type="EMBL" id="ML120372">
    <property type="protein sequence ID" value="RPB01684.1"/>
    <property type="molecule type" value="Genomic_DNA"/>
</dbReference>
<evidence type="ECO:0000313" key="1">
    <source>
        <dbReference type="EMBL" id="RPB01684.1"/>
    </source>
</evidence>